<dbReference type="InterPro" id="IPR050266">
    <property type="entry name" value="AB_hydrolase_sf"/>
</dbReference>
<dbReference type="PANTHER" id="PTHR43798">
    <property type="entry name" value="MONOACYLGLYCEROL LIPASE"/>
    <property type="match status" value="1"/>
</dbReference>
<dbReference type="InterPro" id="IPR029058">
    <property type="entry name" value="AB_hydrolase_fold"/>
</dbReference>
<dbReference type="Proteomes" id="UP000627838">
    <property type="component" value="Unassembled WGS sequence"/>
</dbReference>
<dbReference type="EMBL" id="JADBDZ010000001">
    <property type="protein sequence ID" value="MBE1532329.1"/>
    <property type="molecule type" value="Genomic_DNA"/>
</dbReference>
<protein>
    <submittedName>
        <fullName evidence="2">Pimeloyl-ACP methyl ester carboxylesterase</fullName>
    </submittedName>
</protein>
<dbReference type="RefSeq" id="WP_192759039.1">
    <property type="nucleotide sequence ID" value="NZ_JADBDZ010000001.1"/>
</dbReference>
<evidence type="ECO:0000313" key="3">
    <source>
        <dbReference type="Proteomes" id="UP000627838"/>
    </source>
</evidence>
<organism evidence="2 3">
    <name type="scientific">Actinomadura algeriensis</name>
    <dbReference type="NCBI Taxonomy" id="1679523"/>
    <lineage>
        <taxon>Bacteria</taxon>
        <taxon>Bacillati</taxon>
        <taxon>Actinomycetota</taxon>
        <taxon>Actinomycetes</taxon>
        <taxon>Streptosporangiales</taxon>
        <taxon>Thermomonosporaceae</taxon>
        <taxon>Actinomadura</taxon>
    </lineage>
</organism>
<dbReference type="PANTHER" id="PTHR43798:SF33">
    <property type="entry name" value="HYDROLASE, PUTATIVE (AFU_ORTHOLOGUE AFUA_2G14860)-RELATED"/>
    <property type="match status" value="1"/>
</dbReference>
<feature type="domain" description="AB hydrolase-1" evidence="1">
    <location>
        <begin position="20"/>
        <end position="243"/>
    </location>
</feature>
<dbReference type="Gene3D" id="3.40.50.1820">
    <property type="entry name" value="alpha/beta hydrolase"/>
    <property type="match status" value="1"/>
</dbReference>
<evidence type="ECO:0000259" key="1">
    <source>
        <dbReference type="Pfam" id="PF00561"/>
    </source>
</evidence>
<keyword evidence="3" id="KW-1185">Reference proteome</keyword>
<comment type="caution">
    <text evidence="2">The sequence shown here is derived from an EMBL/GenBank/DDBJ whole genome shotgun (WGS) entry which is preliminary data.</text>
</comment>
<dbReference type="InterPro" id="IPR000073">
    <property type="entry name" value="AB_hydrolase_1"/>
</dbReference>
<accession>A0ABR9JP30</accession>
<sequence length="258" mass="27402">MPTITVGDARIPYGVEGTGPALVLVHGVGSGSAMWDGVLDRFTGHRTVLLPDLAGSDPAADGIAPLTIETLAAQVAAVIEDAGTGPADVLGFSLGAPVAAAVAALRPALVRRLVPVAGVAGPDDEYIRQMVTTWLAVAGDADAFGRYSTLLAYSRAFMNRVGHEVVEQAHAFMEPTPDRLRQIDLVRRVDIRNLLPRIVAPTLVMGAVHDATLPVENHREFSTGIAGSEYVELDSGHVVMLERTDEFVKHVEDFLSRP</sequence>
<proteinExistence type="predicted"/>
<name>A0ABR9JP30_9ACTN</name>
<evidence type="ECO:0000313" key="2">
    <source>
        <dbReference type="EMBL" id="MBE1532329.1"/>
    </source>
</evidence>
<dbReference type="Pfam" id="PF00561">
    <property type="entry name" value="Abhydrolase_1"/>
    <property type="match status" value="1"/>
</dbReference>
<reference evidence="2 3" key="1">
    <citation type="submission" date="2020-10" db="EMBL/GenBank/DDBJ databases">
        <title>Sequencing the genomes of 1000 actinobacteria strains.</title>
        <authorList>
            <person name="Klenk H.-P."/>
        </authorList>
    </citation>
    <scope>NUCLEOTIDE SEQUENCE [LARGE SCALE GENOMIC DNA]</scope>
    <source>
        <strain evidence="2 3">DSM 46744</strain>
    </source>
</reference>
<gene>
    <name evidence="2" type="ORF">H4W34_002162</name>
</gene>
<dbReference type="SUPFAM" id="SSF53474">
    <property type="entry name" value="alpha/beta-Hydrolases"/>
    <property type="match status" value="1"/>
</dbReference>